<dbReference type="AlphaFoldDB" id="A0AA38X924"/>
<dbReference type="HAMAP" id="MF_00138">
    <property type="entry name" value="GARS"/>
    <property type="match status" value="1"/>
</dbReference>
<dbReference type="Pfam" id="PF02843">
    <property type="entry name" value="GARS_C"/>
    <property type="match status" value="1"/>
</dbReference>
<evidence type="ECO:0000256" key="13">
    <source>
        <dbReference type="PROSITE-ProRule" id="PRU00409"/>
    </source>
</evidence>
<feature type="domain" description="ATP-grasp" evidence="14">
    <location>
        <begin position="115"/>
        <end position="322"/>
    </location>
</feature>
<comment type="similarity">
    <text evidence="9">Belongs to the GARS family.</text>
</comment>
<dbReference type="PROSITE" id="PS50975">
    <property type="entry name" value="ATP_GRASP"/>
    <property type="match status" value="1"/>
</dbReference>
<dbReference type="InterPro" id="IPR020562">
    <property type="entry name" value="PRibGlycinamide_synth_N"/>
</dbReference>
<evidence type="ECO:0000256" key="7">
    <source>
        <dbReference type="ARBA" id="ARBA00022840"/>
    </source>
</evidence>
<dbReference type="Pfam" id="PF01071">
    <property type="entry name" value="GARS_A"/>
    <property type="match status" value="1"/>
</dbReference>
<evidence type="ECO:0000256" key="2">
    <source>
        <dbReference type="ARBA" id="ARBA00013255"/>
    </source>
</evidence>
<comment type="pathway">
    <text evidence="1">Purine metabolism; IMP biosynthesis via de novo pathway; N(1)-(5-phospho-D-ribosyl)glycinamide from 5-phospho-alpha-D-ribose 1-diphosphate: step 2/2.</text>
</comment>
<evidence type="ECO:0000256" key="9">
    <source>
        <dbReference type="ARBA" id="ARBA00038345"/>
    </source>
</evidence>
<dbReference type="EC" id="6.3.4.13" evidence="2"/>
<reference evidence="15" key="1">
    <citation type="submission" date="2022-10" db="EMBL/GenBank/DDBJ databases">
        <title>Culturing micro-colonial fungi from biological soil crusts in the Mojave desert and describing Neophaeococcomyces mojavensis, and introducing the new genera and species Taxawa tesnikishii.</title>
        <authorList>
            <person name="Kurbessoian T."/>
            <person name="Stajich J.E."/>
        </authorList>
    </citation>
    <scope>NUCLEOTIDE SEQUENCE</scope>
    <source>
        <strain evidence="15">TK_41</strain>
    </source>
</reference>
<dbReference type="InterPro" id="IPR020561">
    <property type="entry name" value="PRibGlycinamid_synth_ATP-grasp"/>
</dbReference>
<dbReference type="InterPro" id="IPR013815">
    <property type="entry name" value="ATP_grasp_subdomain_1"/>
</dbReference>
<dbReference type="InterPro" id="IPR020560">
    <property type="entry name" value="PRibGlycinamide_synth_C-dom"/>
</dbReference>
<dbReference type="Gene3D" id="3.30.470.20">
    <property type="entry name" value="ATP-grasp fold, B domain"/>
    <property type="match status" value="1"/>
</dbReference>
<keyword evidence="3" id="KW-0436">Ligase</keyword>
<evidence type="ECO:0000256" key="4">
    <source>
        <dbReference type="ARBA" id="ARBA00022723"/>
    </source>
</evidence>
<dbReference type="InterPro" id="IPR011761">
    <property type="entry name" value="ATP-grasp"/>
</dbReference>
<dbReference type="NCBIfam" id="TIGR00877">
    <property type="entry name" value="purD"/>
    <property type="match status" value="1"/>
</dbReference>
<evidence type="ECO:0000256" key="3">
    <source>
        <dbReference type="ARBA" id="ARBA00022598"/>
    </source>
</evidence>
<keyword evidence="16" id="KW-1185">Reference proteome</keyword>
<evidence type="ECO:0000256" key="12">
    <source>
        <dbReference type="ARBA" id="ARBA00049057"/>
    </source>
</evidence>
<evidence type="ECO:0000259" key="14">
    <source>
        <dbReference type="PROSITE" id="PS50975"/>
    </source>
</evidence>
<dbReference type="Pfam" id="PF02844">
    <property type="entry name" value="GARS_N"/>
    <property type="match status" value="1"/>
</dbReference>
<dbReference type="EMBL" id="JAPDRK010000009">
    <property type="protein sequence ID" value="KAJ9609052.1"/>
    <property type="molecule type" value="Genomic_DNA"/>
</dbReference>
<dbReference type="GO" id="GO:0004637">
    <property type="term" value="F:phosphoribosylamine-glycine ligase activity"/>
    <property type="evidence" value="ECO:0007669"/>
    <property type="project" value="UniProtKB-EC"/>
</dbReference>
<evidence type="ECO:0000313" key="15">
    <source>
        <dbReference type="EMBL" id="KAJ9609052.1"/>
    </source>
</evidence>
<dbReference type="GO" id="GO:0004641">
    <property type="term" value="F:phosphoribosylformylglycinamidine cyclo-ligase activity"/>
    <property type="evidence" value="ECO:0007669"/>
    <property type="project" value="UniProtKB-EC"/>
</dbReference>
<evidence type="ECO:0000313" key="16">
    <source>
        <dbReference type="Proteomes" id="UP001172673"/>
    </source>
</evidence>
<dbReference type="InterPro" id="IPR020559">
    <property type="entry name" value="PRibGlycinamide_synth_CS"/>
</dbReference>
<sequence length="430" mass="45577">MAGSLKVLLVGSGGREDALAWKLSQSPLVEHIYVVPGNGGTERPGSGVSNVSDTAADDYPRLLLLSQRLGVGLVVAGPDQAVVDGIEGYFRGSGIPCFAPSREAAEVEGSKAFAKDFMKRHGIPTAAYETFDSYLKAKQYLESLDYRVVIKVDGLAAGKGVVLPVDKKDAHRALEQIMVHGQSGSAGDSVVIEEYMDGNEISVLTFSDGKTTRTLPPGQDHKRAYDGDCGPNTGGMGVYAPVPFVSATNMEEIERLLLQPTFRGLDADGRRFVGMLFTGVMLTTSGPKVIEYNARFGDPETQALMLLLKDTDLAQVLLSCTNGSLSDVTIDVSSDFACNITVAAGGYPLDYSKGGAIVLHTPPKDVQIFHAGTTYIDGQLVVSGGRVFSVCATGSTLRKAVSNAYAGVKSIRFDGMFNRTDIAAKSLSLL</sequence>
<evidence type="ECO:0000256" key="11">
    <source>
        <dbReference type="ARBA" id="ARBA00042864"/>
    </source>
</evidence>
<evidence type="ECO:0000256" key="5">
    <source>
        <dbReference type="ARBA" id="ARBA00022741"/>
    </source>
</evidence>
<comment type="caution">
    <text evidence="15">The sequence shown here is derived from an EMBL/GenBank/DDBJ whole genome shotgun (WGS) entry which is preliminary data.</text>
</comment>
<gene>
    <name evidence="15" type="ORF">H2200_006823</name>
</gene>
<dbReference type="Gene3D" id="3.90.600.10">
    <property type="entry name" value="Phosphoribosylglycinamide synthetase, C-terminal domain"/>
    <property type="match status" value="1"/>
</dbReference>
<dbReference type="InterPro" id="IPR016185">
    <property type="entry name" value="PreATP-grasp_dom_sf"/>
</dbReference>
<dbReference type="Gene3D" id="3.30.1490.20">
    <property type="entry name" value="ATP-grasp fold, A domain"/>
    <property type="match status" value="1"/>
</dbReference>
<dbReference type="Proteomes" id="UP001172673">
    <property type="component" value="Unassembled WGS sequence"/>
</dbReference>
<dbReference type="GO" id="GO:0005524">
    <property type="term" value="F:ATP binding"/>
    <property type="evidence" value="ECO:0007669"/>
    <property type="project" value="UniProtKB-UniRule"/>
</dbReference>
<dbReference type="SMART" id="SM01210">
    <property type="entry name" value="GARS_C"/>
    <property type="match status" value="1"/>
</dbReference>
<keyword evidence="8" id="KW-0464">Manganese</keyword>
<dbReference type="FunFam" id="3.30.470.20:FF:000018">
    <property type="entry name" value="Trifunctional purine biosynthetic protein adenosine-3"/>
    <property type="match status" value="1"/>
</dbReference>
<dbReference type="PANTHER" id="PTHR43472:SF1">
    <property type="entry name" value="PHOSPHORIBOSYLAMINE--GLYCINE LIGASE, CHLOROPLASTIC"/>
    <property type="match status" value="1"/>
</dbReference>
<dbReference type="SUPFAM" id="SSF52440">
    <property type="entry name" value="PreATP-grasp domain"/>
    <property type="match status" value="1"/>
</dbReference>
<keyword evidence="7 13" id="KW-0067">ATP-binding</keyword>
<proteinExistence type="inferred from homology"/>
<dbReference type="GO" id="GO:0009113">
    <property type="term" value="P:purine nucleobase biosynthetic process"/>
    <property type="evidence" value="ECO:0007669"/>
    <property type="project" value="InterPro"/>
</dbReference>
<keyword evidence="4" id="KW-0479">Metal-binding</keyword>
<organism evidence="15 16">
    <name type="scientific">Cladophialophora chaetospira</name>
    <dbReference type="NCBI Taxonomy" id="386627"/>
    <lineage>
        <taxon>Eukaryota</taxon>
        <taxon>Fungi</taxon>
        <taxon>Dikarya</taxon>
        <taxon>Ascomycota</taxon>
        <taxon>Pezizomycotina</taxon>
        <taxon>Eurotiomycetes</taxon>
        <taxon>Chaetothyriomycetidae</taxon>
        <taxon>Chaetothyriales</taxon>
        <taxon>Herpotrichiellaceae</taxon>
        <taxon>Cladophialophora</taxon>
    </lineage>
</organism>
<dbReference type="InterPro" id="IPR037123">
    <property type="entry name" value="PRibGlycinamide_synth_C_sf"/>
</dbReference>
<dbReference type="InterPro" id="IPR011054">
    <property type="entry name" value="Rudment_hybrid_motif"/>
</dbReference>
<accession>A0AA38X924</accession>
<keyword evidence="6" id="KW-0658">Purine biosynthesis</keyword>
<evidence type="ECO:0000256" key="8">
    <source>
        <dbReference type="ARBA" id="ARBA00023211"/>
    </source>
</evidence>
<name>A0AA38X924_9EURO</name>
<protein>
    <recommendedName>
        <fullName evidence="2">phosphoribosylamine--glycine ligase</fullName>
        <ecNumber evidence="2">6.3.4.13</ecNumber>
    </recommendedName>
    <alternativeName>
        <fullName evidence="10">Glycinamide ribonucleotide synthetase</fullName>
    </alternativeName>
    <alternativeName>
        <fullName evidence="11">Phosphoribosylglycinamide synthetase</fullName>
    </alternativeName>
</protein>
<dbReference type="GO" id="GO:0006164">
    <property type="term" value="P:purine nucleotide biosynthetic process"/>
    <property type="evidence" value="ECO:0007669"/>
    <property type="project" value="UniProtKB-KW"/>
</dbReference>
<keyword evidence="5 13" id="KW-0547">Nucleotide-binding</keyword>
<dbReference type="Gene3D" id="3.40.50.20">
    <property type="match status" value="1"/>
</dbReference>
<dbReference type="PROSITE" id="PS00184">
    <property type="entry name" value="GARS"/>
    <property type="match status" value="1"/>
</dbReference>
<dbReference type="SMART" id="SM01209">
    <property type="entry name" value="GARS_A"/>
    <property type="match status" value="1"/>
</dbReference>
<evidence type="ECO:0000256" key="10">
    <source>
        <dbReference type="ARBA" id="ARBA00042242"/>
    </source>
</evidence>
<dbReference type="InterPro" id="IPR000115">
    <property type="entry name" value="PRibGlycinamide_synth"/>
</dbReference>
<dbReference type="PANTHER" id="PTHR43472">
    <property type="entry name" value="PHOSPHORIBOSYLAMINE--GLYCINE LIGASE"/>
    <property type="match status" value="1"/>
</dbReference>
<dbReference type="SUPFAM" id="SSF51246">
    <property type="entry name" value="Rudiment single hybrid motif"/>
    <property type="match status" value="1"/>
</dbReference>
<evidence type="ECO:0000256" key="1">
    <source>
        <dbReference type="ARBA" id="ARBA00005174"/>
    </source>
</evidence>
<dbReference type="GO" id="GO:0046872">
    <property type="term" value="F:metal ion binding"/>
    <property type="evidence" value="ECO:0007669"/>
    <property type="project" value="UniProtKB-KW"/>
</dbReference>
<dbReference type="SUPFAM" id="SSF56059">
    <property type="entry name" value="Glutathione synthetase ATP-binding domain-like"/>
    <property type="match status" value="1"/>
</dbReference>
<comment type="catalytic activity">
    <reaction evidence="12">
        <text>2-formamido-N(1)-(5-O-phospho-beta-D-ribosyl)acetamidine + ATP = 5-amino-1-(5-phospho-beta-D-ribosyl)imidazole + ADP + phosphate + H(+)</text>
        <dbReference type="Rhea" id="RHEA:23032"/>
        <dbReference type="ChEBI" id="CHEBI:15378"/>
        <dbReference type="ChEBI" id="CHEBI:30616"/>
        <dbReference type="ChEBI" id="CHEBI:43474"/>
        <dbReference type="ChEBI" id="CHEBI:137981"/>
        <dbReference type="ChEBI" id="CHEBI:147287"/>
        <dbReference type="ChEBI" id="CHEBI:456216"/>
        <dbReference type="EC" id="6.3.3.1"/>
    </reaction>
</comment>
<evidence type="ECO:0000256" key="6">
    <source>
        <dbReference type="ARBA" id="ARBA00022755"/>
    </source>
</evidence>